<sequence length="81" mass="9134">RPRKLCRATAVAPIDIPVHNSQKQKFKAFATRVCEAYLTLKNINDEIEKIEKEIDRNEVDDGNVTPRSGSQLLPLCISKTP</sequence>
<feature type="non-terminal residue" evidence="2">
    <location>
        <position position="1"/>
    </location>
</feature>
<accession>A0ABN7XD94</accession>
<dbReference type="Proteomes" id="UP000789901">
    <property type="component" value="Unassembled WGS sequence"/>
</dbReference>
<proteinExistence type="predicted"/>
<comment type="caution">
    <text evidence="2">The sequence shown here is derived from an EMBL/GenBank/DDBJ whole genome shotgun (WGS) entry which is preliminary data.</text>
</comment>
<name>A0ABN7XD94_GIGMA</name>
<reference evidence="2 3" key="1">
    <citation type="submission" date="2021-06" db="EMBL/GenBank/DDBJ databases">
        <authorList>
            <person name="Kallberg Y."/>
            <person name="Tangrot J."/>
            <person name="Rosling A."/>
        </authorList>
    </citation>
    <scope>NUCLEOTIDE SEQUENCE [LARGE SCALE GENOMIC DNA]</scope>
    <source>
        <strain evidence="2 3">120-4 pot B 10/14</strain>
    </source>
</reference>
<dbReference type="EMBL" id="CAJVQB010121747">
    <property type="protein sequence ID" value="CAG8853246.1"/>
    <property type="molecule type" value="Genomic_DNA"/>
</dbReference>
<evidence type="ECO:0000313" key="3">
    <source>
        <dbReference type="Proteomes" id="UP000789901"/>
    </source>
</evidence>
<protein>
    <submittedName>
        <fullName evidence="2">4404_t:CDS:1</fullName>
    </submittedName>
</protein>
<keyword evidence="3" id="KW-1185">Reference proteome</keyword>
<organism evidence="2 3">
    <name type="scientific">Gigaspora margarita</name>
    <dbReference type="NCBI Taxonomy" id="4874"/>
    <lineage>
        <taxon>Eukaryota</taxon>
        <taxon>Fungi</taxon>
        <taxon>Fungi incertae sedis</taxon>
        <taxon>Mucoromycota</taxon>
        <taxon>Glomeromycotina</taxon>
        <taxon>Glomeromycetes</taxon>
        <taxon>Diversisporales</taxon>
        <taxon>Gigasporaceae</taxon>
        <taxon>Gigaspora</taxon>
    </lineage>
</organism>
<evidence type="ECO:0000313" key="2">
    <source>
        <dbReference type="EMBL" id="CAG8853246.1"/>
    </source>
</evidence>
<gene>
    <name evidence="2" type="ORF">GMARGA_LOCUS42067</name>
</gene>
<evidence type="ECO:0000256" key="1">
    <source>
        <dbReference type="SAM" id="MobiDB-lite"/>
    </source>
</evidence>
<feature type="region of interest" description="Disordered" evidence="1">
    <location>
        <begin position="57"/>
        <end position="81"/>
    </location>
</feature>